<evidence type="ECO:0000256" key="1">
    <source>
        <dbReference type="ARBA" id="ARBA00004496"/>
    </source>
</evidence>
<reference evidence="8" key="2">
    <citation type="journal article" date="2007" name="Science">
        <title>Draft genome sequence of the sexually transmitted pathogen Trichomonas vaginalis.</title>
        <authorList>
            <person name="Carlton J.M."/>
            <person name="Hirt R.P."/>
            <person name="Silva J.C."/>
            <person name="Delcher A.L."/>
            <person name="Schatz M."/>
            <person name="Zhao Q."/>
            <person name="Wortman J.R."/>
            <person name="Bidwell S.L."/>
            <person name="Alsmark U.C.M."/>
            <person name="Besteiro S."/>
            <person name="Sicheritz-Ponten T."/>
            <person name="Noel C.J."/>
            <person name="Dacks J.B."/>
            <person name="Foster P.G."/>
            <person name="Simillion C."/>
            <person name="Van de Peer Y."/>
            <person name="Miranda-Saavedra D."/>
            <person name="Barton G.J."/>
            <person name="Westrop G.D."/>
            <person name="Mueller S."/>
            <person name="Dessi D."/>
            <person name="Fiori P.L."/>
            <person name="Ren Q."/>
            <person name="Paulsen I."/>
            <person name="Zhang H."/>
            <person name="Bastida-Corcuera F.D."/>
            <person name="Simoes-Barbosa A."/>
            <person name="Brown M.T."/>
            <person name="Hayes R.D."/>
            <person name="Mukherjee M."/>
            <person name="Okumura C.Y."/>
            <person name="Schneider R."/>
            <person name="Smith A.J."/>
            <person name="Vanacova S."/>
            <person name="Villalvazo M."/>
            <person name="Haas B.J."/>
            <person name="Pertea M."/>
            <person name="Feldblyum T.V."/>
            <person name="Utterback T.R."/>
            <person name="Shu C.L."/>
            <person name="Osoegawa K."/>
            <person name="de Jong P.J."/>
            <person name="Hrdy I."/>
            <person name="Horvathova L."/>
            <person name="Zubacova Z."/>
            <person name="Dolezal P."/>
            <person name="Malik S.B."/>
            <person name="Logsdon J.M. Jr."/>
            <person name="Henze K."/>
            <person name="Gupta A."/>
            <person name="Wang C.C."/>
            <person name="Dunne R.L."/>
            <person name="Upcroft J.A."/>
            <person name="Upcroft P."/>
            <person name="White O."/>
            <person name="Salzberg S.L."/>
            <person name="Tang P."/>
            <person name="Chiu C.-H."/>
            <person name="Lee Y.-S."/>
            <person name="Embley T.M."/>
            <person name="Coombs G.H."/>
            <person name="Mottram J.C."/>
            <person name="Tachezy J."/>
            <person name="Fraser-Liggett C.M."/>
            <person name="Johnson P.J."/>
        </authorList>
    </citation>
    <scope>NUCLEOTIDE SEQUENCE [LARGE SCALE GENOMIC DNA]</scope>
    <source>
        <strain evidence="8">G3</strain>
    </source>
</reference>
<comment type="subcellular location">
    <subcellularLocation>
        <location evidence="1">Cytoplasm</location>
    </subcellularLocation>
</comment>
<dbReference type="SMR" id="A2DCA2"/>
<evidence type="ECO:0000256" key="2">
    <source>
        <dbReference type="ARBA" id="ARBA00022490"/>
    </source>
</evidence>
<evidence type="ECO:0000259" key="7">
    <source>
        <dbReference type="PROSITE" id="PS51721"/>
    </source>
</evidence>
<dbReference type="GO" id="GO:0005525">
    <property type="term" value="F:GTP binding"/>
    <property type="evidence" value="ECO:0007669"/>
    <property type="project" value="UniProtKB-KW"/>
</dbReference>
<reference evidence="8" key="1">
    <citation type="submission" date="2006-10" db="EMBL/GenBank/DDBJ databases">
        <authorList>
            <person name="Amadeo P."/>
            <person name="Zhao Q."/>
            <person name="Wortman J."/>
            <person name="Fraser-Liggett C."/>
            <person name="Carlton J."/>
        </authorList>
    </citation>
    <scope>NUCLEOTIDE SEQUENCE</scope>
    <source>
        <strain evidence="8">G3</strain>
    </source>
</reference>
<evidence type="ECO:0000256" key="5">
    <source>
        <dbReference type="ARBA" id="ARBA00023134"/>
    </source>
</evidence>
<dbReference type="SUPFAM" id="SSF52540">
    <property type="entry name" value="P-loop containing nucleoside triphosphate hydrolases"/>
    <property type="match status" value="1"/>
</dbReference>
<feature type="region of interest" description="Disordered" evidence="6">
    <location>
        <begin position="451"/>
        <end position="520"/>
    </location>
</feature>
<keyword evidence="3" id="KW-0547">Nucleotide-binding</keyword>
<dbReference type="InterPro" id="IPR030378">
    <property type="entry name" value="G_CP_dom"/>
</dbReference>
<evidence type="ECO:0000313" key="9">
    <source>
        <dbReference type="Proteomes" id="UP000001542"/>
    </source>
</evidence>
<dbReference type="InterPro" id="IPR043358">
    <property type="entry name" value="GNL1-like"/>
</dbReference>
<dbReference type="eggNOG" id="KOG1424">
    <property type="taxonomic scope" value="Eukaryota"/>
</dbReference>
<protein>
    <recommendedName>
        <fullName evidence="7">CP-type G domain-containing protein</fullName>
    </recommendedName>
</protein>
<dbReference type="Pfam" id="PF01926">
    <property type="entry name" value="MMR_HSR1"/>
    <property type="match status" value="1"/>
</dbReference>
<organism evidence="8 9">
    <name type="scientific">Trichomonas vaginalis (strain ATCC PRA-98 / G3)</name>
    <dbReference type="NCBI Taxonomy" id="412133"/>
    <lineage>
        <taxon>Eukaryota</taxon>
        <taxon>Metamonada</taxon>
        <taxon>Parabasalia</taxon>
        <taxon>Trichomonadida</taxon>
        <taxon>Trichomonadidae</taxon>
        <taxon>Trichomonas</taxon>
    </lineage>
</organism>
<dbReference type="KEGG" id="tva:5467393"/>
<accession>A2DCA2</accession>
<dbReference type="InterPro" id="IPR023179">
    <property type="entry name" value="GTP-bd_ortho_bundle_sf"/>
</dbReference>
<feature type="domain" description="CP-type G" evidence="7">
    <location>
        <begin position="171"/>
        <end position="338"/>
    </location>
</feature>
<dbReference type="PROSITE" id="PS51721">
    <property type="entry name" value="G_CP"/>
    <property type="match status" value="1"/>
</dbReference>
<dbReference type="Gene3D" id="1.10.1580.10">
    <property type="match status" value="1"/>
</dbReference>
<keyword evidence="2" id="KW-0963">Cytoplasm</keyword>
<dbReference type="PANTHER" id="PTHR45709">
    <property type="entry name" value="LARGE SUBUNIT GTPASE 1 HOMOLOG-RELATED"/>
    <property type="match status" value="1"/>
</dbReference>
<evidence type="ECO:0000256" key="6">
    <source>
        <dbReference type="SAM" id="MobiDB-lite"/>
    </source>
</evidence>
<dbReference type="InterPro" id="IPR006073">
    <property type="entry name" value="GTP-bd"/>
</dbReference>
<dbReference type="CDD" id="cd01857">
    <property type="entry name" value="HSR1_MMR1"/>
    <property type="match status" value="1"/>
</dbReference>
<dbReference type="Proteomes" id="UP000001542">
    <property type="component" value="Unassembled WGS sequence"/>
</dbReference>
<dbReference type="GO" id="GO:0003924">
    <property type="term" value="F:GTPase activity"/>
    <property type="evidence" value="ECO:0000318"/>
    <property type="project" value="GO_Central"/>
</dbReference>
<keyword evidence="5" id="KW-0342">GTP-binding</keyword>
<dbReference type="InParanoid" id="A2DCA2"/>
<dbReference type="VEuPathDB" id="TrichDB:TVAG_248980"/>
<dbReference type="OrthoDB" id="61815at2759"/>
<dbReference type="EMBL" id="DS113187">
    <property type="protein sequence ID" value="EAY21839.1"/>
    <property type="molecule type" value="Genomic_DNA"/>
</dbReference>
<dbReference type="GO" id="GO:0005829">
    <property type="term" value="C:cytosol"/>
    <property type="evidence" value="ECO:0000318"/>
    <property type="project" value="GO_Central"/>
</dbReference>
<keyword evidence="4" id="KW-0378">Hydrolase</keyword>
<dbReference type="AlphaFoldDB" id="A2DCA2"/>
<dbReference type="InterPro" id="IPR027417">
    <property type="entry name" value="P-loop_NTPase"/>
</dbReference>
<dbReference type="STRING" id="5722.A2DCA2"/>
<dbReference type="VEuPathDB" id="TrichDB:TVAGG3_0957900"/>
<evidence type="ECO:0000256" key="4">
    <source>
        <dbReference type="ARBA" id="ARBA00022801"/>
    </source>
</evidence>
<dbReference type="Gene3D" id="3.40.50.300">
    <property type="entry name" value="P-loop containing nucleotide triphosphate hydrolases"/>
    <property type="match status" value="1"/>
</dbReference>
<dbReference type="RefSeq" id="XP_001582825.1">
    <property type="nucleotide sequence ID" value="XM_001582775.1"/>
</dbReference>
<evidence type="ECO:0000313" key="8">
    <source>
        <dbReference type="EMBL" id="EAY21839.1"/>
    </source>
</evidence>
<evidence type="ECO:0000256" key="3">
    <source>
        <dbReference type="ARBA" id="ARBA00022741"/>
    </source>
</evidence>
<dbReference type="FunCoup" id="A2DCA2">
    <property type="interactions" value="986"/>
</dbReference>
<proteinExistence type="predicted"/>
<name>A2DCA2_TRIV3</name>
<keyword evidence="9" id="KW-1185">Reference proteome</keyword>
<feature type="compositionally biased region" description="Basic and acidic residues" evidence="6">
    <location>
        <begin position="460"/>
        <end position="482"/>
    </location>
</feature>
<gene>
    <name evidence="8" type="ORF">TVAG_248980</name>
</gene>
<dbReference type="PANTHER" id="PTHR45709:SF2">
    <property type="entry name" value="LARGE SUBUNIT GTPASE 1 HOMOLOG"/>
    <property type="match status" value="1"/>
</dbReference>
<sequence length="520" mass="58500">MSGKKKGGKKKGGDGGFGAALVNSRMKHRKTPGEGNHGPTKYLVEDSYIGPEDRLRSMTDDYTLGDFVTDAELNGKTFTAMRGQVRIVDRAQLTKEAYLALHRTPEQIEAEERLKHRLRIPRRPYWDENTTADELHQAETKELIEWRRALSIIEEDGNVTLSPFEKNPEVWKELWHVLERSQVAVYIIDARDPLSFFCEDFILYMNELKLPILICINKGDLVPPPIRKEWARYFEELSHNLPFKFEFVSAKAPGDDLITPRQLILKAKALAAGPGRDGKVTIGFVGFPNVGKSSCLNSAVGRVCVRSSSTPGKTKHLQTINIEEEGITLCDCPGLVFPLFEQSRAAMLCNGVINIDHMTDHIGPAMIIAERLPAKAFNLLYGTQFKTETVDYEELLNGIAKVKGLTKGLGLPDDARAARFLLKDYCDGKLIHCELPPGTRLKSVEQPLTPEELKASQQKPAEETHKEEEEKPQEEEKPKEVELPNIDLPDLSSIPEKKEKKPMQYPNPKKRGVVRITSLE</sequence>